<sequence length="90" mass="9966">MAGVEVTGMRAIRVLGWLWGLLFGLIFAPWLVALTGIPVWGVLLICAAIGRYVTRYDFQEDLFYTLWVSLAAVFVIALIVAVTMLLYVTG</sequence>
<feature type="transmembrane region" description="Helical" evidence="1">
    <location>
        <begin position="66"/>
        <end position="88"/>
    </location>
</feature>
<keyword evidence="1" id="KW-0812">Transmembrane</keyword>
<feature type="transmembrane region" description="Helical" evidence="1">
    <location>
        <begin position="37"/>
        <end position="54"/>
    </location>
</feature>
<evidence type="ECO:0000313" key="2">
    <source>
        <dbReference type="EMBL" id="MBB4230054.1"/>
    </source>
</evidence>
<evidence type="ECO:0000256" key="1">
    <source>
        <dbReference type="SAM" id="Phobius"/>
    </source>
</evidence>
<keyword evidence="1" id="KW-0472">Membrane</keyword>
<evidence type="ECO:0000313" key="3">
    <source>
        <dbReference type="Proteomes" id="UP000551353"/>
    </source>
</evidence>
<comment type="caution">
    <text evidence="2">The sequence shown here is derived from an EMBL/GenBank/DDBJ whole genome shotgun (WGS) entry which is preliminary data.</text>
</comment>
<proteinExistence type="predicted"/>
<accession>A0ABR6IQ94</accession>
<keyword evidence="1" id="KW-1133">Transmembrane helix</keyword>
<dbReference type="EMBL" id="JACIFX010000004">
    <property type="protein sequence ID" value="MBB4230054.1"/>
    <property type="molecule type" value="Genomic_DNA"/>
</dbReference>
<reference evidence="2 3" key="1">
    <citation type="submission" date="2020-08" db="EMBL/GenBank/DDBJ databases">
        <title>Genomic Encyclopedia of Type Strains, Phase IV (KMG-V): Genome sequencing to study the core and pangenomes of soil and plant-associated prokaryotes.</title>
        <authorList>
            <person name="Whitman W."/>
        </authorList>
    </citation>
    <scope>NUCLEOTIDE SEQUENCE [LARGE SCALE GENOMIC DNA]</scope>
    <source>
        <strain evidence="2 3">SEMIA 4087</strain>
    </source>
</reference>
<dbReference type="RefSeq" id="WP_022717927.1">
    <property type="nucleotide sequence ID" value="NZ_JACIFX010000004.1"/>
</dbReference>
<name>A0ABR6IQ94_9HYPH</name>
<feature type="transmembrane region" description="Helical" evidence="1">
    <location>
        <begin position="12"/>
        <end position="31"/>
    </location>
</feature>
<organism evidence="2 3">
    <name type="scientific">Rhizobium mongolense</name>
    <dbReference type="NCBI Taxonomy" id="57676"/>
    <lineage>
        <taxon>Bacteria</taxon>
        <taxon>Pseudomonadati</taxon>
        <taxon>Pseudomonadota</taxon>
        <taxon>Alphaproteobacteria</taxon>
        <taxon>Hyphomicrobiales</taxon>
        <taxon>Rhizobiaceae</taxon>
        <taxon>Rhizobium/Agrobacterium group</taxon>
        <taxon>Rhizobium</taxon>
    </lineage>
</organism>
<keyword evidence="3" id="KW-1185">Reference proteome</keyword>
<dbReference type="Proteomes" id="UP000551353">
    <property type="component" value="Unassembled WGS sequence"/>
</dbReference>
<gene>
    <name evidence="2" type="ORF">GGD56_003905</name>
</gene>
<protein>
    <submittedName>
        <fullName evidence="2">Membrane protein</fullName>
    </submittedName>
</protein>